<dbReference type="SUPFAM" id="SSF111321">
    <property type="entry name" value="AF1104-like"/>
    <property type="match status" value="1"/>
</dbReference>
<accession>T2M541</accession>
<dbReference type="PANTHER" id="PTHR12280">
    <property type="entry name" value="PANTOTHENATE KINASE"/>
    <property type="match status" value="1"/>
</dbReference>
<dbReference type="FunFam" id="3.30.420.40:FF:000067">
    <property type="entry name" value="Pantothenate kinase 4"/>
    <property type="match status" value="1"/>
</dbReference>
<comment type="function">
    <text evidence="15">Phosphatase which shows a preference for 4'-phosphopantetheine and its oxidatively damaged forms (sulfonate or S-sulfonate), providing strong indirect evidence that the phosphatase activity pre-empts damage in the coenzyme A (CoA) pathway. Hydrolyzing excess 4'-phosphopantetheine could constitute a directed overflow mechanism to prevent its oxidation to the S-sulfonate, sulfonate, or other forms. Hydrolyzing 4'-phosphopantetheine sulfonate or S-sulfonate would forestall their conversion to inactive forms of CoA and acyl carrier protein. May play a role in the physiological regulation of CoA intracellular levels.</text>
</comment>
<evidence type="ECO:0000256" key="2">
    <source>
        <dbReference type="ARBA" id="ARBA00001967"/>
    </source>
</evidence>
<dbReference type="GO" id="GO:0005524">
    <property type="term" value="F:ATP binding"/>
    <property type="evidence" value="ECO:0007669"/>
    <property type="project" value="UniProtKB-KW"/>
</dbReference>
<evidence type="ECO:0000256" key="5">
    <source>
        <dbReference type="ARBA" id="ARBA00022596"/>
    </source>
</evidence>
<feature type="non-terminal residue" evidence="17">
    <location>
        <position position="970"/>
    </location>
</feature>
<keyword evidence="10" id="KW-0173">Coenzyme A biosynthesis</keyword>
<evidence type="ECO:0000256" key="12">
    <source>
        <dbReference type="ARBA" id="ARBA00023211"/>
    </source>
</evidence>
<keyword evidence="11" id="KW-0944">Nitration</keyword>
<evidence type="ECO:0000256" key="14">
    <source>
        <dbReference type="ARBA" id="ARBA00032948"/>
    </source>
</evidence>
<dbReference type="Gene3D" id="1.20.1700.10">
    <property type="entry name" value="AF1104-like"/>
    <property type="match status" value="1"/>
</dbReference>
<evidence type="ECO:0000256" key="13">
    <source>
        <dbReference type="ARBA" id="ARBA00029347"/>
    </source>
</evidence>
<dbReference type="InterPro" id="IPR036075">
    <property type="entry name" value="ARMT-1-like_metal-bd_sf"/>
</dbReference>
<evidence type="ECO:0000259" key="16">
    <source>
        <dbReference type="Pfam" id="PF01937"/>
    </source>
</evidence>
<protein>
    <recommendedName>
        <fullName evidence="4">4'-phosphopantetheine phosphatase</fullName>
    </recommendedName>
    <alternativeName>
        <fullName evidence="14">Inactive pantothenic acid kinase 4</fullName>
    </alternativeName>
</protein>
<dbReference type="Gene3D" id="3.30.420.510">
    <property type="match status" value="1"/>
</dbReference>
<dbReference type="GO" id="GO:0015937">
    <property type="term" value="P:coenzyme A biosynthetic process"/>
    <property type="evidence" value="ECO:0007669"/>
    <property type="project" value="UniProtKB-KW"/>
</dbReference>
<comment type="catalytic activity">
    <reaction evidence="13">
        <text>(R)-4'-phospho-S-sulfopantetheine + H2O = (R)-S-sulfopantetheine + phosphate</text>
        <dbReference type="Rhea" id="RHEA:68340"/>
        <dbReference type="ChEBI" id="CHEBI:15377"/>
        <dbReference type="ChEBI" id="CHEBI:43474"/>
        <dbReference type="ChEBI" id="CHEBI:177302"/>
        <dbReference type="ChEBI" id="CHEBI:177303"/>
    </reaction>
    <physiologicalReaction direction="left-to-right" evidence="13">
        <dbReference type="Rhea" id="RHEA:68341"/>
    </physiologicalReaction>
</comment>
<feature type="non-terminal residue" evidence="17">
    <location>
        <position position="1"/>
    </location>
</feature>
<keyword evidence="5" id="KW-0533">Nickel</keyword>
<keyword evidence="12" id="KW-0464">Manganese</keyword>
<keyword evidence="7" id="KW-0547">Nucleotide-binding</keyword>
<evidence type="ECO:0000256" key="7">
    <source>
        <dbReference type="ARBA" id="ARBA00022741"/>
    </source>
</evidence>
<evidence type="ECO:0000256" key="10">
    <source>
        <dbReference type="ARBA" id="ARBA00022993"/>
    </source>
</evidence>
<dbReference type="InterPro" id="IPR035073">
    <property type="entry name" value="At2g17340_3_helix_bundle"/>
</dbReference>
<feature type="domain" description="Damage-control phosphatase ARMT1-like metal-binding" evidence="16">
    <location>
        <begin position="591"/>
        <end position="710"/>
    </location>
</feature>
<dbReference type="PANTHER" id="PTHR12280:SF20">
    <property type="entry name" value="4'-PHOSPHOPANTETHEINE PHOSPHATASE"/>
    <property type="match status" value="1"/>
</dbReference>
<dbReference type="Gene3D" id="3.30.420.40">
    <property type="match status" value="1"/>
</dbReference>
<dbReference type="GO" id="GO:0005634">
    <property type="term" value="C:nucleus"/>
    <property type="evidence" value="ECO:0007669"/>
    <property type="project" value="TreeGrafter"/>
</dbReference>
<keyword evidence="17" id="KW-0418">Kinase</keyword>
<dbReference type="GO" id="GO:0016787">
    <property type="term" value="F:hydrolase activity"/>
    <property type="evidence" value="ECO:0007669"/>
    <property type="project" value="UniProtKB-KW"/>
</dbReference>
<dbReference type="EMBL" id="HAAD01000798">
    <property type="protein sequence ID" value="CDG67030.1"/>
    <property type="molecule type" value="mRNA"/>
</dbReference>
<dbReference type="InterPro" id="IPR002791">
    <property type="entry name" value="ARMT1-like_metal-bd"/>
</dbReference>
<keyword evidence="9" id="KW-0067">ATP-binding</keyword>
<evidence type="ECO:0000256" key="1">
    <source>
        <dbReference type="ARBA" id="ARBA00001936"/>
    </source>
</evidence>
<evidence type="ECO:0000256" key="9">
    <source>
        <dbReference type="ARBA" id="ARBA00022840"/>
    </source>
</evidence>
<dbReference type="InterPro" id="IPR004567">
    <property type="entry name" value="Type_II_PanK"/>
</dbReference>
<dbReference type="OrthoDB" id="6018540at2759"/>
<organism evidence="17">
    <name type="scientific">Hydra vulgaris</name>
    <name type="common">Hydra</name>
    <name type="synonym">Hydra attenuata</name>
    <dbReference type="NCBI Taxonomy" id="6087"/>
    <lineage>
        <taxon>Eukaryota</taxon>
        <taxon>Metazoa</taxon>
        <taxon>Cnidaria</taxon>
        <taxon>Hydrozoa</taxon>
        <taxon>Hydroidolina</taxon>
        <taxon>Anthoathecata</taxon>
        <taxon>Aplanulata</taxon>
        <taxon>Hydridae</taxon>
        <taxon>Hydra</taxon>
    </lineage>
</organism>
<reference evidence="17" key="1">
    <citation type="journal article" date="2013" name="Genome Biol. Evol.">
        <title>Punctuated emergences of genetic and phenotypic innovations in eumetazoan, bilaterian, euteleostome, and hominidae ancestors.</title>
        <authorList>
            <person name="Wenger Y."/>
            <person name="Galliot B."/>
        </authorList>
    </citation>
    <scope>NUCLEOTIDE SEQUENCE</scope>
    <source>
        <tissue evidence="17">Whole animals</tissue>
    </source>
</reference>
<comment type="cofactor">
    <cofactor evidence="1">
        <name>Mn(2+)</name>
        <dbReference type="ChEBI" id="CHEBI:29035"/>
    </cofactor>
</comment>
<comment type="cofactor">
    <cofactor evidence="2">
        <name>Ni(2+)</name>
        <dbReference type="ChEBI" id="CHEBI:49786"/>
    </cofactor>
</comment>
<dbReference type="GO" id="GO:0046872">
    <property type="term" value="F:metal ion binding"/>
    <property type="evidence" value="ECO:0007669"/>
    <property type="project" value="UniProtKB-KW"/>
</dbReference>
<proteinExistence type="evidence at transcript level"/>
<dbReference type="CDD" id="cd24123">
    <property type="entry name" value="ASKHA_NBD_PanK-II_Pank4"/>
    <property type="match status" value="1"/>
</dbReference>
<sequence length="970" mass="109995">MMNFLSAECVQFNEKFDSFNELTDSVDKFFAVYLHKIPKYSALWKVCVIVFVLSHGQCAIERRFSVNKQLLVENLQERFLISQRIVYDHINSHDIVIHQYELPSDLLKSCKLAYNRYNIVLKENKDQLKVDKLSRKRQLIDGDILVMKKQKESVAKCIKILKSDADKLSIEAEAKRGFTVLAKANSFRSGSLAKIAYLAEVENKRTRHYSKSYDSSADELNDKKVPLYTVEEQVERRDRIHFVKFETKYIEDSLDFIQKNLMRSGGGAHKYKELIKTKLNVEVEKLDEMQCLISGCNFLLSNVPNECFQFHQKDGSAEPEYLFKNLVGEDVFPYLLVNIGSGVSIIKVESNETFERIGGTSTGGGTFWGLGSLLTDAKGFDELLSMAAEGKTKNINMLVKDIYGGAYSEMNLPGDLTASSFGKAARASREFRPQDIAKALLQMVSNDIGQISSLYAQLHNLKRIVFGGYFIRGHPVTMHTISFAINFFSKGKLHALFMRHEGYLGAIGAFLSTSFPHSDSSCWLENLAGSSAFPENNEISASKFGKFELDRIRFKVEPCPLLVNCSEYKPDLIDLGSEEIGRAYWINVFEEGIDSFVEKAIQSQSGQSDAEQRAAEFKKQFLERLNILKVAPYSFGQLTVRSLLDTRDQFLAAFSFCDPYLQIKQAENEQALLLLRQHLKFVDSLSIEARQIELIEGLVSGNIFDWGALESVKSGYKGIGKTSNGNNHKQPMPFCDKYALKTVVEPPTCPKVALCPQQASSRDNLNNFLVGKQSALILCALELRHILRKFCVRHYQSLISLFANLMNLTTKLSRRVRWICMLDIGTPHKRYFKSEFLEKATAVDMINFRKCMSGLEEDKMLQVFMDGPNVNKSFHYNLNAKGSECELSHLVSIGSCGLHTLHCSFKNGTNASGWKFNKLLSSLYKIFHESPSRRADFKNLTQAQSSDYALQFCSHHWIENEKAAKRAMEI</sequence>
<gene>
    <name evidence="17" type="primary">PANK4</name>
</gene>
<name>T2M541_HYDVU</name>
<evidence type="ECO:0000256" key="11">
    <source>
        <dbReference type="ARBA" id="ARBA00023074"/>
    </source>
</evidence>
<keyword evidence="17" id="KW-0808">Transferase</keyword>
<keyword evidence="8" id="KW-0378">Hydrolase</keyword>
<dbReference type="Pfam" id="PF01937">
    <property type="entry name" value="ARMT1-like_dom"/>
    <property type="match status" value="1"/>
</dbReference>
<dbReference type="GO" id="GO:0004594">
    <property type="term" value="F:pantothenate kinase activity"/>
    <property type="evidence" value="ECO:0007669"/>
    <property type="project" value="TreeGrafter"/>
</dbReference>
<dbReference type="GO" id="GO:0005829">
    <property type="term" value="C:cytosol"/>
    <property type="evidence" value="ECO:0007669"/>
    <property type="project" value="TreeGrafter"/>
</dbReference>
<evidence type="ECO:0000256" key="4">
    <source>
        <dbReference type="ARBA" id="ARBA00019490"/>
    </source>
</evidence>
<evidence type="ECO:0000313" key="17">
    <source>
        <dbReference type="EMBL" id="CDG67030.1"/>
    </source>
</evidence>
<dbReference type="AlphaFoldDB" id="T2M541"/>
<evidence type="ECO:0000256" key="6">
    <source>
        <dbReference type="ARBA" id="ARBA00022723"/>
    </source>
</evidence>
<dbReference type="InterPro" id="IPR043129">
    <property type="entry name" value="ATPase_NBD"/>
</dbReference>
<evidence type="ECO:0000256" key="8">
    <source>
        <dbReference type="ARBA" id="ARBA00022801"/>
    </source>
</evidence>
<comment type="subunit">
    <text evidence="3">Homodimer. Interacts with PKM.</text>
</comment>
<dbReference type="NCBIfam" id="TIGR00555">
    <property type="entry name" value="panK_eukar"/>
    <property type="match status" value="1"/>
</dbReference>
<keyword evidence="6" id="KW-0479">Metal-binding</keyword>
<dbReference type="SUPFAM" id="SSF53067">
    <property type="entry name" value="Actin-like ATPase domain"/>
    <property type="match status" value="2"/>
</dbReference>
<dbReference type="Pfam" id="PF03630">
    <property type="entry name" value="Fumble"/>
    <property type="match status" value="1"/>
</dbReference>
<evidence type="ECO:0000256" key="15">
    <source>
        <dbReference type="ARBA" id="ARBA00046055"/>
    </source>
</evidence>
<evidence type="ECO:0000256" key="3">
    <source>
        <dbReference type="ARBA" id="ARBA00011388"/>
    </source>
</evidence>